<sequence length="64" mass="7587">MSRRQPGQQARSNHGGYRPVRRASRPTSTAEFRMKCFTLSFTQRLRLEVETGTYRYLISEYSRL</sequence>
<dbReference type="EMBL" id="CM000578">
    <property type="protein sequence ID" value="EWG50430.1"/>
    <property type="molecule type" value="Genomic_DNA"/>
</dbReference>
<dbReference type="RefSeq" id="XP_018756621.1">
    <property type="nucleotide sequence ID" value="XM_018905870.1"/>
</dbReference>
<protein>
    <submittedName>
        <fullName evidence="2">Uncharacterized protein</fullName>
    </submittedName>
</protein>
<evidence type="ECO:0000256" key="1">
    <source>
        <dbReference type="SAM" id="MobiDB-lite"/>
    </source>
</evidence>
<dbReference type="KEGG" id="fvr:FVEG_16628"/>
<dbReference type="Proteomes" id="UP000009096">
    <property type="component" value="Chromosome 1"/>
</dbReference>
<gene>
    <name evidence="2" type="ORF">FVEG_16628</name>
</gene>
<dbReference type="VEuPathDB" id="FungiDB:FVEG_16628"/>
<keyword evidence="3" id="KW-1185">Reference proteome</keyword>
<proteinExistence type="predicted"/>
<reference evidence="2 3" key="1">
    <citation type="journal article" date="2010" name="Nature">
        <title>Comparative genomics reveals mobile pathogenicity chromosomes in Fusarium.</title>
        <authorList>
            <person name="Ma L.J."/>
            <person name="van der Does H.C."/>
            <person name="Borkovich K.A."/>
            <person name="Coleman J.J."/>
            <person name="Daboussi M.J."/>
            <person name="Di Pietro A."/>
            <person name="Dufresne M."/>
            <person name="Freitag M."/>
            <person name="Grabherr M."/>
            <person name="Henrissat B."/>
            <person name="Houterman P.M."/>
            <person name="Kang S."/>
            <person name="Shim W.B."/>
            <person name="Woloshuk C."/>
            <person name="Xie X."/>
            <person name="Xu J.R."/>
            <person name="Antoniw J."/>
            <person name="Baker S.E."/>
            <person name="Bluhm B.H."/>
            <person name="Breakspear A."/>
            <person name="Brown D.W."/>
            <person name="Butchko R.A."/>
            <person name="Chapman S."/>
            <person name="Coulson R."/>
            <person name="Coutinho P.M."/>
            <person name="Danchin E.G."/>
            <person name="Diener A."/>
            <person name="Gale L.R."/>
            <person name="Gardiner D.M."/>
            <person name="Goff S."/>
            <person name="Hammond-Kosack K.E."/>
            <person name="Hilburn K."/>
            <person name="Hua-Van A."/>
            <person name="Jonkers W."/>
            <person name="Kazan K."/>
            <person name="Kodira C.D."/>
            <person name="Koehrsen M."/>
            <person name="Kumar L."/>
            <person name="Lee Y.H."/>
            <person name="Li L."/>
            <person name="Manners J.M."/>
            <person name="Miranda-Saavedra D."/>
            <person name="Mukherjee M."/>
            <person name="Park G."/>
            <person name="Park J."/>
            <person name="Park S.Y."/>
            <person name="Proctor R.H."/>
            <person name="Regev A."/>
            <person name="Ruiz-Roldan M.C."/>
            <person name="Sain D."/>
            <person name="Sakthikumar S."/>
            <person name="Sykes S."/>
            <person name="Schwartz D.C."/>
            <person name="Turgeon B.G."/>
            <person name="Wapinski I."/>
            <person name="Yoder O."/>
            <person name="Young S."/>
            <person name="Zeng Q."/>
            <person name="Zhou S."/>
            <person name="Galagan J."/>
            <person name="Cuomo C.A."/>
            <person name="Kistler H.C."/>
            <person name="Rep M."/>
        </authorList>
    </citation>
    <scope>NUCLEOTIDE SEQUENCE [LARGE SCALE GENOMIC DNA]</scope>
    <source>
        <strain evidence="3">M3125 / FGSC 7600</strain>
    </source>
</reference>
<dbReference type="AlphaFoldDB" id="W7MS25"/>
<dbReference type="EMBL" id="DS022254">
    <property type="protein sequence ID" value="EWG50430.1"/>
    <property type="molecule type" value="Genomic_DNA"/>
</dbReference>
<dbReference type="GeneID" id="30073504"/>
<evidence type="ECO:0000313" key="2">
    <source>
        <dbReference type="EMBL" id="EWG50430.1"/>
    </source>
</evidence>
<accession>W7MS25</accession>
<name>W7MS25_GIBM7</name>
<organism evidence="2 3">
    <name type="scientific">Gibberella moniliformis (strain M3125 / FGSC 7600)</name>
    <name type="common">Maize ear and stalk rot fungus</name>
    <name type="synonym">Fusarium verticillioides</name>
    <dbReference type="NCBI Taxonomy" id="334819"/>
    <lineage>
        <taxon>Eukaryota</taxon>
        <taxon>Fungi</taxon>
        <taxon>Dikarya</taxon>
        <taxon>Ascomycota</taxon>
        <taxon>Pezizomycotina</taxon>
        <taxon>Sordariomycetes</taxon>
        <taxon>Hypocreomycetidae</taxon>
        <taxon>Hypocreales</taxon>
        <taxon>Nectriaceae</taxon>
        <taxon>Fusarium</taxon>
        <taxon>Fusarium fujikuroi species complex</taxon>
    </lineage>
</organism>
<evidence type="ECO:0000313" key="3">
    <source>
        <dbReference type="Proteomes" id="UP000009096"/>
    </source>
</evidence>
<feature type="compositionally biased region" description="Polar residues" evidence="1">
    <location>
        <begin position="1"/>
        <end position="12"/>
    </location>
</feature>
<feature type="region of interest" description="Disordered" evidence="1">
    <location>
        <begin position="1"/>
        <end position="28"/>
    </location>
</feature>